<feature type="transmembrane region" description="Helical" evidence="2">
    <location>
        <begin position="6"/>
        <end position="26"/>
    </location>
</feature>
<evidence type="ECO:0000256" key="1">
    <source>
        <dbReference type="SAM" id="MobiDB-lite"/>
    </source>
</evidence>
<dbReference type="EMBL" id="PFUA01000025">
    <property type="protein sequence ID" value="PJB50438.1"/>
    <property type="molecule type" value="Genomic_DNA"/>
</dbReference>
<sequence length="64" mass="6751">MSKTLRILIVLVILSVILMGIARIIIEKRNIQGQNALQQSGSGIVGPTDTPHVKGPTAPPPGIQ</sequence>
<evidence type="ECO:0000256" key="2">
    <source>
        <dbReference type="SAM" id="Phobius"/>
    </source>
</evidence>
<name>A0A2M8C2W3_9BACT</name>
<feature type="region of interest" description="Disordered" evidence="1">
    <location>
        <begin position="37"/>
        <end position="64"/>
    </location>
</feature>
<evidence type="ECO:0000313" key="4">
    <source>
        <dbReference type="Proteomes" id="UP000228770"/>
    </source>
</evidence>
<dbReference type="Proteomes" id="UP000228770">
    <property type="component" value="Unassembled WGS sequence"/>
</dbReference>
<protein>
    <submittedName>
        <fullName evidence="3">Uncharacterized protein</fullName>
    </submittedName>
</protein>
<keyword evidence="2" id="KW-0472">Membrane</keyword>
<proteinExistence type="predicted"/>
<reference evidence="4" key="1">
    <citation type="submission" date="2017-09" db="EMBL/GenBank/DDBJ databases">
        <title>Depth-based differentiation of microbial function through sediment-hosted aquifers and enrichment of novel symbionts in the deep terrestrial subsurface.</title>
        <authorList>
            <person name="Probst A.J."/>
            <person name="Ladd B."/>
            <person name="Jarett J.K."/>
            <person name="Geller-Mcgrath D.E."/>
            <person name="Sieber C.M.K."/>
            <person name="Emerson J.B."/>
            <person name="Anantharaman K."/>
            <person name="Thomas B.C."/>
            <person name="Malmstrom R."/>
            <person name="Stieglmeier M."/>
            <person name="Klingl A."/>
            <person name="Woyke T."/>
            <person name="Ryan C.M."/>
            <person name="Banfield J.F."/>
        </authorList>
    </citation>
    <scope>NUCLEOTIDE SEQUENCE [LARGE SCALE GENOMIC DNA]</scope>
</reference>
<comment type="caution">
    <text evidence="3">The sequence shown here is derived from an EMBL/GenBank/DDBJ whole genome shotgun (WGS) entry which is preliminary data.</text>
</comment>
<gene>
    <name evidence="3" type="ORF">CO102_01130</name>
</gene>
<dbReference type="AlphaFoldDB" id="A0A2M8C2W3"/>
<keyword evidence="2" id="KW-0812">Transmembrane</keyword>
<keyword evidence="2" id="KW-1133">Transmembrane helix</keyword>
<evidence type="ECO:0000313" key="3">
    <source>
        <dbReference type="EMBL" id="PJB50438.1"/>
    </source>
</evidence>
<accession>A0A2M8C2W3</accession>
<organism evidence="3 4">
    <name type="scientific">Candidatus Brennerbacteria bacterium CG_4_9_14_3_um_filter_43_9</name>
    <dbReference type="NCBI Taxonomy" id="1974522"/>
    <lineage>
        <taxon>Bacteria</taxon>
        <taxon>Candidatus Brenneribacteriota</taxon>
    </lineage>
</organism>